<dbReference type="InParanoid" id="A0A409YL29"/>
<organism evidence="1 2">
    <name type="scientific">Gymnopilus dilepis</name>
    <dbReference type="NCBI Taxonomy" id="231916"/>
    <lineage>
        <taxon>Eukaryota</taxon>
        <taxon>Fungi</taxon>
        <taxon>Dikarya</taxon>
        <taxon>Basidiomycota</taxon>
        <taxon>Agaricomycotina</taxon>
        <taxon>Agaricomycetes</taxon>
        <taxon>Agaricomycetidae</taxon>
        <taxon>Agaricales</taxon>
        <taxon>Agaricineae</taxon>
        <taxon>Hymenogastraceae</taxon>
        <taxon>Gymnopilus</taxon>
    </lineage>
</organism>
<comment type="caution">
    <text evidence="1">The sequence shown here is derived from an EMBL/GenBank/DDBJ whole genome shotgun (WGS) entry which is preliminary data.</text>
</comment>
<dbReference type="EMBL" id="NHYE01000707">
    <property type="protein sequence ID" value="PPR03746.1"/>
    <property type="molecule type" value="Genomic_DNA"/>
</dbReference>
<name>A0A409YL29_9AGAR</name>
<dbReference type="Proteomes" id="UP000284706">
    <property type="component" value="Unassembled WGS sequence"/>
</dbReference>
<accession>A0A409YL29</accession>
<proteinExistence type="predicted"/>
<keyword evidence="2" id="KW-1185">Reference proteome</keyword>
<evidence type="ECO:0000313" key="2">
    <source>
        <dbReference type="Proteomes" id="UP000284706"/>
    </source>
</evidence>
<protein>
    <submittedName>
        <fullName evidence="1">Uncharacterized protein</fullName>
    </submittedName>
</protein>
<gene>
    <name evidence="1" type="ORF">CVT26_005801</name>
</gene>
<dbReference type="AlphaFoldDB" id="A0A409YL29"/>
<evidence type="ECO:0000313" key="1">
    <source>
        <dbReference type="EMBL" id="PPR03746.1"/>
    </source>
</evidence>
<sequence>MNNADEFFLPLRVPDHSKLERSLDSTYKLAETYYPADSAVALSVIMLQQAVTDLVNNKRSEANDSPNREKTEDLAFFLTVFEFNDARAFSKRNDRPLFTDELVGCETSSAQSNVALLWITADELFRGCEQPEDAACACAFTVHGLPHLRGLLAAHVCLEVLRLARISYGPFSVVRIGWNITRDRATIIIVGDESFTETYSAFEPEGEPYDATPGRNIAWYQGMPVCLFGTPPYGDPSLAELDETFEDVK</sequence>
<reference evidence="1 2" key="1">
    <citation type="journal article" date="2018" name="Evol. Lett.">
        <title>Horizontal gene cluster transfer increased hallucinogenic mushroom diversity.</title>
        <authorList>
            <person name="Reynolds H.T."/>
            <person name="Vijayakumar V."/>
            <person name="Gluck-Thaler E."/>
            <person name="Korotkin H.B."/>
            <person name="Matheny P.B."/>
            <person name="Slot J.C."/>
        </authorList>
    </citation>
    <scope>NUCLEOTIDE SEQUENCE [LARGE SCALE GENOMIC DNA]</scope>
    <source>
        <strain evidence="1 2">SRW20</strain>
    </source>
</reference>